<keyword evidence="2" id="KW-1185">Reference proteome</keyword>
<reference evidence="1 2" key="1">
    <citation type="submission" date="2016-10" db="EMBL/GenBank/DDBJ databases">
        <authorList>
            <person name="de Groot N.N."/>
        </authorList>
    </citation>
    <scope>NUCLEOTIDE SEQUENCE [LARGE SCALE GENOMIC DNA]</scope>
    <source>
        <strain evidence="1 2">DSM 19548</strain>
    </source>
</reference>
<sequence>MKDYPQQYIAGVHLQSADRIDIQQIEREAARLRAEFIADNARAAWRGLAGLFRSGKVGGKAQTAA</sequence>
<dbReference type="EMBL" id="FOLG01000005">
    <property type="protein sequence ID" value="SFC50485.1"/>
    <property type="molecule type" value="Genomic_DNA"/>
</dbReference>
<accession>A0A1I1JQ09</accession>
<dbReference type="NCBIfam" id="NF046098">
    <property type="entry name" value="RSP_7527_fam"/>
    <property type="match status" value="1"/>
</dbReference>
<protein>
    <submittedName>
        <fullName evidence="1">Uncharacterized protein</fullName>
    </submittedName>
</protein>
<dbReference type="AlphaFoldDB" id="A0A1I1JQ09"/>
<dbReference type="Proteomes" id="UP000198728">
    <property type="component" value="Unassembled WGS sequence"/>
</dbReference>
<organism evidence="1 2">
    <name type="scientific">Tropicimonas isoalkanivorans</name>
    <dbReference type="NCBI Taxonomy" id="441112"/>
    <lineage>
        <taxon>Bacteria</taxon>
        <taxon>Pseudomonadati</taxon>
        <taxon>Pseudomonadota</taxon>
        <taxon>Alphaproteobacteria</taxon>
        <taxon>Rhodobacterales</taxon>
        <taxon>Roseobacteraceae</taxon>
        <taxon>Tropicimonas</taxon>
    </lineage>
</organism>
<gene>
    <name evidence="1" type="ORF">SAMN04488094_105213</name>
</gene>
<dbReference type="InterPro" id="IPR058227">
    <property type="entry name" value="RSP_7527-like"/>
</dbReference>
<name>A0A1I1JQ09_9RHOB</name>
<proteinExistence type="predicted"/>
<evidence type="ECO:0000313" key="1">
    <source>
        <dbReference type="EMBL" id="SFC50485.1"/>
    </source>
</evidence>
<evidence type="ECO:0000313" key="2">
    <source>
        <dbReference type="Proteomes" id="UP000198728"/>
    </source>
</evidence>
<dbReference type="RefSeq" id="WP_093360766.1">
    <property type="nucleotide sequence ID" value="NZ_FOLG01000005.1"/>
</dbReference>
<dbReference type="STRING" id="441112.SAMN04488094_105213"/>